<keyword evidence="4" id="KW-1185">Reference proteome</keyword>
<comment type="caution">
    <text evidence="3">The sequence shown here is derived from an EMBL/GenBank/DDBJ whole genome shotgun (WGS) entry which is preliminary data.</text>
</comment>
<evidence type="ECO:0000313" key="3">
    <source>
        <dbReference type="EMBL" id="KAF9593449.1"/>
    </source>
</evidence>
<dbReference type="Proteomes" id="UP000631114">
    <property type="component" value="Unassembled WGS sequence"/>
</dbReference>
<protein>
    <submittedName>
        <fullName evidence="3">Uncharacterized protein</fullName>
    </submittedName>
</protein>
<evidence type="ECO:0000256" key="2">
    <source>
        <dbReference type="SAM" id="Phobius"/>
    </source>
</evidence>
<reference evidence="3 4" key="1">
    <citation type="submission" date="2020-10" db="EMBL/GenBank/DDBJ databases">
        <title>The Coptis chinensis genome and diversification of protoberbering-type alkaloids.</title>
        <authorList>
            <person name="Wang B."/>
            <person name="Shu S."/>
            <person name="Song C."/>
            <person name="Liu Y."/>
        </authorList>
    </citation>
    <scope>NUCLEOTIDE SEQUENCE [LARGE SCALE GENOMIC DNA]</scope>
    <source>
        <strain evidence="3">HL-2020</strain>
        <tissue evidence="3">Leaf</tissue>
    </source>
</reference>
<feature type="region of interest" description="Disordered" evidence="1">
    <location>
        <begin position="90"/>
        <end position="109"/>
    </location>
</feature>
<dbReference type="AlphaFoldDB" id="A0A835H7E4"/>
<organism evidence="3 4">
    <name type="scientific">Coptis chinensis</name>
    <dbReference type="NCBI Taxonomy" id="261450"/>
    <lineage>
        <taxon>Eukaryota</taxon>
        <taxon>Viridiplantae</taxon>
        <taxon>Streptophyta</taxon>
        <taxon>Embryophyta</taxon>
        <taxon>Tracheophyta</taxon>
        <taxon>Spermatophyta</taxon>
        <taxon>Magnoliopsida</taxon>
        <taxon>Ranunculales</taxon>
        <taxon>Ranunculaceae</taxon>
        <taxon>Coptidoideae</taxon>
        <taxon>Coptis</taxon>
    </lineage>
</organism>
<proteinExistence type="predicted"/>
<feature type="transmembrane region" description="Helical" evidence="2">
    <location>
        <begin position="18"/>
        <end position="35"/>
    </location>
</feature>
<evidence type="ECO:0000256" key="1">
    <source>
        <dbReference type="SAM" id="MobiDB-lite"/>
    </source>
</evidence>
<feature type="non-terminal residue" evidence="3">
    <location>
        <position position="1"/>
    </location>
</feature>
<name>A0A835H7E4_9MAGN</name>
<accession>A0A835H7E4</accession>
<keyword evidence="2" id="KW-1133">Transmembrane helix</keyword>
<dbReference type="OrthoDB" id="1158011at2759"/>
<evidence type="ECO:0000313" key="4">
    <source>
        <dbReference type="Proteomes" id="UP000631114"/>
    </source>
</evidence>
<sequence>MLLSCQSLTCFSYPDPPLLMAVRTALVALIAFMPTNPNGAYQKKKDYKKEERRCLAIKSCGAAPKFGTSERQRLIDEIHQYMLSKVSPVPQLAAQESSDEHPTNAEGPLSVSFRTVNVSRRVPTAEHDHQACVAPLGISCTSSNQPQFK</sequence>
<keyword evidence="2" id="KW-0812">Transmembrane</keyword>
<dbReference type="EMBL" id="JADFTS010000008">
    <property type="protein sequence ID" value="KAF9593449.1"/>
    <property type="molecule type" value="Genomic_DNA"/>
</dbReference>
<keyword evidence="2" id="KW-0472">Membrane</keyword>
<gene>
    <name evidence="3" type="ORF">IFM89_023144</name>
</gene>